<evidence type="ECO:0000259" key="2">
    <source>
        <dbReference type="Pfam" id="PF05670"/>
    </source>
</evidence>
<dbReference type="GO" id="GO:1990112">
    <property type="term" value="C:RQC complex"/>
    <property type="evidence" value="ECO:0007669"/>
    <property type="project" value="TreeGrafter"/>
</dbReference>
<reference evidence="3" key="1">
    <citation type="submission" date="2017-05" db="EMBL/GenBank/DDBJ databases">
        <title>The Genome Sequence of Enterococcus sp. 9E7_DIV0242.</title>
        <authorList>
            <consortium name="The Broad Institute Genomics Platform"/>
            <consortium name="The Broad Institute Genomic Center for Infectious Diseases"/>
            <person name="Earl A."/>
            <person name="Manson A."/>
            <person name="Schwartman J."/>
            <person name="Gilmore M."/>
            <person name="Abouelleil A."/>
            <person name="Cao P."/>
            <person name="Chapman S."/>
            <person name="Cusick C."/>
            <person name="Shea T."/>
            <person name="Young S."/>
            <person name="Neafsey D."/>
            <person name="Nusbaum C."/>
            <person name="Birren B."/>
        </authorList>
    </citation>
    <scope>NUCLEOTIDE SEQUENCE [LARGE SCALE GENOMIC DNA]</scope>
    <source>
        <strain evidence="3">9E7_DIV0242</strain>
    </source>
</reference>
<dbReference type="GO" id="GO:0072344">
    <property type="term" value="P:rescue of stalled ribosome"/>
    <property type="evidence" value="ECO:0007669"/>
    <property type="project" value="TreeGrafter"/>
</dbReference>
<evidence type="ECO:0000313" key="3">
    <source>
        <dbReference type="EMBL" id="OTP18811.1"/>
    </source>
</evidence>
<dbReference type="GO" id="GO:0043023">
    <property type="term" value="F:ribosomal large subunit binding"/>
    <property type="evidence" value="ECO:0007669"/>
    <property type="project" value="TreeGrafter"/>
</dbReference>
<dbReference type="InterPro" id="IPR051608">
    <property type="entry name" value="RQC_Subunit_NEMF"/>
</dbReference>
<organism evidence="3">
    <name type="scientific">Candidatus Enterococcus clewellii</name>
    <dbReference type="NCBI Taxonomy" id="1834193"/>
    <lineage>
        <taxon>Bacteria</taxon>
        <taxon>Bacillati</taxon>
        <taxon>Bacillota</taxon>
        <taxon>Bacilli</taxon>
        <taxon>Lactobacillales</taxon>
        <taxon>Enterococcaceae</taxon>
        <taxon>Enterococcus</taxon>
    </lineage>
</organism>
<gene>
    <name evidence="3" type="ORF">A5888_000625</name>
</gene>
<feature type="region of interest" description="Disordered" evidence="1">
    <location>
        <begin position="1"/>
        <end position="29"/>
    </location>
</feature>
<feature type="domain" description="NFACT RNA-binding" evidence="2">
    <location>
        <begin position="25"/>
        <end position="118"/>
    </location>
</feature>
<dbReference type="Pfam" id="PF05670">
    <property type="entry name" value="NFACT-R_1"/>
    <property type="match status" value="1"/>
</dbReference>
<protein>
    <submittedName>
        <fullName evidence="3">Fibronectin/fibrinogen-binding protein</fullName>
    </submittedName>
</protein>
<accession>A0A242KCC1</accession>
<dbReference type="EMBL" id="NGMM01000001">
    <property type="protein sequence ID" value="OTP18811.1"/>
    <property type="molecule type" value="Genomic_DNA"/>
</dbReference>
<dbReference type="InterPro" id="IPR008532">
    <property type="entry name" value="NFACT_RNA-bd"/>
</dbReference>
<sequence length="143" mass="16229">MISQGYVKKQKSKKQKKEKPSKPEAFLSSEGDTILVGRNNLQNDQLTLKTAKKTDYWLHAKDIPGSHVIIKNPDPSEKTLFEAALLAAYYSKFRLSAQVPVDYVQVKHVHKPNGAKPGYVIYENQKTLYVTPDEEAIQQLKQT</sequence>
<name>A0A242KCC1_9ENTE</name>
<dbReference type="PANTHER" id="PTHR15239:SF6">
    <property type="entry name" value="RIBOSOME QUALITY CONTROL COMPLEX SUBUNIT NEMF"/>
    <property type="match status" value="1"/>
</dbReference>
<feature type="compositionally biased region" description="Basic residues" evidence="1">
    <location>
        <begin position="8"/>
        <end position="19"/>
    </location>
</feature>
<comment type="caution">
    <text evidence="3">The sequence shown here is derived from an EMBL/GenBank/DDBJ whole genome shotgun (WGS) entry which is preliminary data.</text>
</comment>
<dbReference type="PANTHER" id="PTHR15239">
    <property type="entry name" value="NUCLEAR EXPORT MEDIATOR FACTOR NEMF"/>
    <property type="match status" value="1"/>
</dbReference>
<dbReference type="GO" id="GO:0000049">
    <property type="term" value="F:tRNA binding"/>
    <property type="evidence" value="ECO:0007669"/>
    <property type="project" value="TreeGrafter"/>
</dbReference>
<evidence type="ECO:0000256" key="1">
    <source>
        <dbReference type="SAM" id="MobiDB-lite"/>
    </source>
</evidence>
<proteinExistence type="predicted"/>
<dbReference type="AlphaFoldDB" id="A0A242KCC1"/>